<protein>
    <submittedName>
        <fullName evidence="4">3-beta-hydroxysteroid dehydrogenase</fullName>
    </submittedName>
</protein>
<keyword evidence="5" id="KW-1185">Reference proteome</keyword>
<accession>A0A9P9E1C0</accession>
<dbReference type="InterPro" id="IPR036291">
    <property type="entry name" value="NAD(P)-bd_dom_sf"/>
</dbReference>
<dbReference type="GO" id="GO:0016616">
    <property type="term" value="F:oxidoreductase activity, acting on the CH-OH group of donors, NAD or NADP as acceptor"/>
    <property type="evidence" value="ECO:0007669"/>
    <property type="project" value="TreeGrafter"/>
</dbReference>
<dbReference type="EMBL" id="JAGMUV010000018">
    <property type="protein sequence ID" value="KAH7128931.1"/>
    <property type="molecule type" value="Genomic_DNA"/>
</dbReference>
<evidence type="ECO:0000313" key="5">
    <source>
        <dbReference type="Proteomes" id="UP000738349"/>
    </source>
</evidence>
<dbReference type="PROSITE" id="PS00061">
    <property type="entry name" value="ADH_SHORT"/>
    <property type="match status" value="1"/>
</dbReference>
<reference evidence="4" key="1">
    <citation type="journal article" date="2021" name="Nat. Commun.">
        <title>Genetic determinants of endophytism in the Arabidopsis root mycobiome.</title>
        <authorList>
            <person name="Mesny F."/>
            <person name="Miyauchi S."/>
            <person name="Thiergart T."/>
            <person name="Pickel B."/>
            <person name="Atanasova L."/>
            <person name="Karlsson M."/>
            <person name="Huettel B."/>
            <person name="Barry K.W."/>
            <person name="Haridas S."/>
            <person name="Chen C."/>
            <person name="Bauer D."/>
            <person name="Andreopoulos W."/>
            <person name="Pangilinan J."/>
            <person name="LaButti K."/>
            <person name="Riley R."/>
            <person name="Lipzen A."/>
            <person name="Clum A."/>
            <person name="Drula E."/>
            <person name="Henrissat B."/>
            <person name="Kohler A."/>
            <person name="Grigoriev I.V."/>
            <person name="Martin F.M."/>
            <person name="Hacquard S."/>
        </authorList>
    </citation>
    <scope>NUCLEOTIDE SEQUENCE</scope>
    <source>
        <strain evidence="4">MPI-CAGE-AT-0147</strain>
    </source>
</reference>
<name>A0A9P9E1C0_9HYPO</name>
<dbReference type="PANTHER" id="PTHR44229:SF4">
    <property type="entry name" value="15-HYDROXYPROSTAGLANDIN DEHYDROGENASE [NAD(+)]"/>
    <property type="match status" value="1"/>
</dbReference>
<dbReference type="Gene3D" id="3.40.50.720">
    <property type="entry name" value="NAD(P)-binding Rossmann-like Domain"/>
    <property type="match status" value="1"/>
</dbReference>
<evidence type="ECO:0000256" key="2">
    <source>
        <dbReference type="ARBA" id="ARBA00022857"/>
    </source>
</evidence>
<organism evidence="4 5">
    <name type="scientific">Dactylonectria macrodidyma</name>
    <dbReference type="NCBI Taxonomy" id="307937"/>
    <lineage>
        <taxon>Eukaryota</taxon>
        <taxon>Fungi</taxon>
        <taxon>Dikarya</taxon>
        <taxon>Ascomycota</taxon>
        <taxon>Pezizomycotina</taxon>
        <taxon>Sordariomycetes</taxon>
        <taxon>Hypocreomycetidae</taxon>
        <taxon>Hypocreales</taxon>
        <taxon>Nectriaceae</taxon>
        <taxon>Dactylonectria</taxon>
    </lineage>
</organism>
<dbReference type="OrthoDB" id="37659at2759"/>
<evidence type="ECO:0000256" key="3">
    <source>
        <dbReference type="ARBA" id="ARBA00023002"/>
    </source>
</evidence>
<dbReference type="GO" id="GO:0005737">
    <property type="term" value="C:cytoplasm"/>
    <property type="evidence" value="ECO:0007669"/>
    <property type="project" value="TreeGrafter"/>
</dbReference>
<dbReference type="PANTHER" id="PTHR44229">
    <property type="entry name" value="15-HYDROXYPROSTAGLANDIN DEHYDROGENASE [NAD(+)]"/>
    <property type="match status" value="1"/>
</dbReference>
<keyword evidence="3" id="KW-0560">Oxidoreductase</keyword>
<dbReference type="PRINTS" id="PR00081">
    <property type="entry name" value="GDHRDH"/>
</dbReference>
<dbReference type="Proteomes" id="UP000738349">
    <property type="component" value="Unassembled WGS sequence"/>
</dbReference>
<dbReference type="Pfam" id="PF00106">
    <property type="entry name" value="adh_short"/>
    <property type="match status" value="1"/>
</dbReference>
<dbReference type="SUPFAM" id="SSF51735">
    <property type="entry name" value="NAD(P)-binding Rossmann-fold domains"/>
    <property type="match status" value="1"/>
</dbReference>
<comment type="similarity">
    <text evidence="1">Belongs to the short-chain dehydrogenases/reductases (SDR) family.</text>
</comment>
<dbReference type="AlphaFoldDB" id="A0A9P9E1C0"/>
<dbReference type="InterPro" id="IPR002347">
    <property type="entry name" value="SDR_fam"/>
</dbReference>
<comment type="caution">
    <text evidence="4">The sequence shown here is derived from an EMBL/GenBank/DDBJ whole genome shotgun (WGS) entry which is preliminary data.</text>
</comment>
<gene>
    <name evidence="4" type="ORF">EDB81DRAFT_137992</name>
</gene>
<evidence type="ECO:0000256" key="1">
    <source>
        <dbReference type="ARBA" id="ARBA00006484"/>
    </source>
</evidence>
<dbReference type="InterPro" id="IPR020904">
    <property type="entry name" value="Sc_DH/Rdtase_CS"/>
</dbReference>
<keyword evidence="2" id="KW-0521">NADP</keyword>
<evidence type="ECO:0000313" key="4">
    <source>
        <dbReference type="EMBL" id="KAH7128931.1"/>
    </source>
</evidence>
<proteinExistence type="inferred from homology"/>
<sequence>MSSPQVALITGGASGLGLAVAQAYGAKGWTVHIVDFNKETGEAAAKAIPNAKFHATDVSSWESVSSAFAAAFKDAGRLDFVFANAGIVEKNNFYETPDSDEAPLQPNMKPMDVNLYGVVNQSYLALHYFRRSPHKGKGAALVITGSSSSLYPMQFGPVYAAAKAGVLNFVRSIAFPYHFQDGIRVNCILPGGVKTNILTTEEWKTMDEAHFTPISTIVSTVEALQKGGELKDAWDKVVPAGSDYGLAAEVSGDNFYFRGIPDFCDEKMTNVMAATSMENHAARLAEEKAKSNGSA</sequence>